<protein>
    <submittedName>
        <fullName evidence="1">Uncharacterized protein</fullName>
    </submittedName>
</protein>
<organism evidence="1 2">
    <name type="scientific">Calothrix parietina FACHB-288</name>
    <dbReference type="NCBI Taxonomy" id="2692896"/>
    <lineage>
        <taxon>Bacteria</taxon>
        <taxon>Bacillati</taxon>
        <taxon>Cyanobacteriota</taxon>
        <taxon>Cyanophyceae</taxon>
        <taxon>Nostocales</taxon>
        <taxon>Calotrichaceae</taxon>
        <taxon>Calothrix</taxon>
    </lineage>
</organism>
<gene>
    <name evidence="1" type="ORF">H6G24_02855</name>
</gene>
<evidence type="ECO:0000313" key="2">
    <source>
        <dbReference type="Proteomes" id="UP000658514"/>
    </source>
</evidence>
<evidence type="ECO:0000313" key="1">
    <source>
        <dbReference type="EMBL" id="MBD2194436.1"/>
    </source>
</evidence>
<reference evidence="1 2" key="1">
    <citation type="journal article" date="2020" name="ISME J.">
        <title>Comparative genomics reveals insights into cyanobacterial evolution and habitat adaptation.</title>
        <authorList>
            <person name="Chen M.Y."/>
            <person name="Teng W.K."/>
            <person name="Zhao L."/>
            <person name="Hu C.X."/>
            <person name="Zhou Y.K."/>
            <person name="Han B.P."/>
            <person name="Song L.R."/>
            <person name="Shu W.S."/>
        </authorList>
    </citation>
    <scope>NUCLEOTIDE SEQUENCE [LARGE SCALE GENOMIC DNA]</scope>
    <source>
        <strain evidence="1 2">FACHB-288</strain>
    </source>
</reference>
<dbReference type="EMBL" id="JACJQH010000003">
    <property type="protein sequence ID" value="MBD2194436.1"/>
    <property type="molecule type" value="Genomic_DNA"/>
</dbReference>
<accession>A0ABR8A3A2</accession>
<proteinExistence type="predicted"/>
<comment type="caution">
    <text evidence="1">The sequence shown here is derived from an EMBL/GenBank/DDBJ whole genome shotgun (WGS) entry which is preliminary data.</text>
</comment>
<sequence length="131" mass="14315">MKIFISSIAILGLGISLLSMNNNNLVVAQSATSEEFIARGTEPFWTITVSKRGIVYSSPDKPKQTFPYVTPLKADARPADLVRVYRLSGRGNNLLIIKQANCSDGMSDKNYAYSATVILGNRVLDGCAEKR</sequence>
<dbReference type="Proteomes" id="UP000658514">
    <property type="component" value="Unassembled WGS sequence"/>
</dbReference>
<keyword evidence="2" id="KW-1185">Reference proteome</keyword>
<name>A0ABR8A3A2_9CYAN</name>